<dbReference type="InterPro" id="IPR000949">
    <property type="entry name" value="ELM2_dom"/>
</dbReference>
<dbReference type="SMART" id="SM01014">
    <property type="entry name" value="ARID"/>
    <property type="match status" value="1"/>
</dbReference>
<comment type="caution">
    <text evidence="5">The sequence shown here is derived from an EMBL/GenBank/DDBJ whole genome shotgun (WGS) entry which is preliminary data.</text>
</comment>
<dbReference type="PROSITE" id="PS51156">
    <property type="entry name" value="ELM2"/>
    <property type="match status" value="1"/>
</dbReference>
<dbReference type="SMART" id="SM00501">
    <property type="entry name" value="BRIGHT"/>
    <property type="match status" value="1"/>
</dbReference>
<dbReference type="PROSITE" id="PS51011">
    <property type="entry name" value="ARID"/>
    <property type="match status" value="1"/>
</dbReference>
<dbReference type="SMART" id="SM01189">
    <property type="entry name" value="ELM2"/>
    <property type="match status" value="1"/>
</dbReference>
<protein>
    <recommendedName>
        <fullName evidence="7">ARID domain-containing protein</fullName>
    </recommendedName>
</protein>
<dbReference type="InterPro" id="IPR001005">
    <property type="entry name" value="SANT/Myb"/>
</dbReference>
<keyword evidence="6" id="KW-1185">Reference proteome</keyword>
<organism evidence="5 6">
    <name type="scientific">Manihot esculenta</name>
    <name type="common">Cassava</name>
    <name type="synonym">Jatropha manihot</name>
    <dbReference type="NCBI Taxonomy" id="3983"/>
    <lineage>
        <taxon>Eukaryota</taxon>
        <taxon>Viridiplantae</taxon>
        <taxon>Streptophyta</taxon>
        <taxon>Embryophyta</taxon>
        <taxon>Tracheophyta</taxon>
        <taxon>Spermatophyta</taxon>
        <taxon>Magnoliopsida</taxon>
        <taxon>eudicotyledons</taxon>
        <taxon>Gunneridae</taxon>
        <taxon>Pentapetalae</taxon>
        <taxon>rosids</taxon>
        <taxon>fabids</taxon>
        <taxon>Malpighiales</taxon>
        <taxon>Euphorbiaceae</taxon>
        <taxon>Crotonoideae</taxon>
        <taxon>Manihoteae</taxon>
        <taxon>Manihot</taxon>
    </lineage>
</organism>
<dbReference type="Pfam" id="PF01388">
    <property type="entry name" value="ARID"/>
    <property type="match status" value="1"/>
</dbReference>
<dbReference type="CDD" id="cd16100">
    <property type="entry name" value="ARID"/>
    <property type="match status" value="1"/>
</dbReference>
<proteinExistence type="predicted"/>
<dbReference type="STRING" id="3983.A0A2C9WP42"/>
<dbReference type="Gene3D" id="1.10.150.60">
    <property type="entry name" value="ARID DNA-binding domain"/>
    <property type="match status" value="1"/>
</dbReference>
<evidence type="ECO:0008006" key="7">
    <source>
        <dbReference type="Google" id="ProtNLM"/>
    </source>
</evidence>
<evidence type="ECO:0000256" key="1">
    <source>
        <dbReference type="ARBA" id="ARBA00023242"/>
    </source>
</evidence>
<dbReference type="InterPro" id="IPR036431">
    <property type="entry name" value="ARID_dom_sf"/>
</dbReference>
<dbReference type="PANTHER" id="PTHR46410">
    <property type="entry name" value="AT-RICH INTERACTIVE DOMAIN-CONTAINING PROTEIN 2"/>
    <property type="match status" value="1"/>
</dbReference>
<reference evidence="6" key="1">
    <citation type="journal article" date="2016" name="Nat. Biotechnol.">
        <title>Sequencing wild and cultivated cassava and related species reveals extensive interspecific hybridization and genetic diversity.</title>
        <authorList>
            <person name="Bredeson J.V."/>
            <person name="Lyons J.B."/>
            <person name="Prochnik S.E."/>
            <person name="Wu G.A."/>
            <person name="Ha C.M."/>
            <person name="Edsinger-Gonzales E."/>
            <person name="Grimwood J."/>
            <person name="Schmutz J."/>
            <person name="Rabbi I.Y."/>
            <person name="Egesi C."/>
            <person name="Nauluvula P."/>
            <person name="Lebot V."/>
            <person name="Ndunguru J."/>
            <person name="Mkamilo G."/>
            <person name="Bart R.S."/>
            <person name="Setter T.L."/>
            <person name="Gleadow R.M."/>
            <person name="Kulakow P."/>
            <person name="Ferguson M.E."/>
            <person name="Rounsley S."/>
            <person name="Rokhsar D.S."/>
        </authorList>
    </citation>
    <scope>NUCLEOTIDE SEQUENCE [LARGE SCALE GENOMIC DNA]</scope>
    <source>
        <strain evidence="6">cv. AM560-2</strain>
    </source>
</reference>
<dbReference type="AlphaFoldDB" id="A0A2C9WP42"/>
<feature type="domain" description="ARID" evidence="3">
    <location>
        <begin position="43"/>
        <end position="134"/>
    </location>
</feature>
<name>A0A2C9WP42_MANES</name>
<evidence type="ECO:0000313" key="5">
    <source>
        <dbReference type="EMBL" id="OAY62268.1"/>
    </source>
</evidence>
<dbReference type="PANTHER" id="PTHR46410:SF1">
    <property type="entry name" value="AT-RICH INTERACTIVE DOMAIN-CONTAINING PROTEIN 1"/>
    <property type="match status" value="1"/>
</dbReference>
<dbReference type="Proteomes" id="UP000091857">
    <property type="component" value="Chromosome 1"/>
</dbReference>
<dbReference type="GO" id="GO:0003677">
    <property type="term" value="F:DNA binding"/>
    <property type="evidence" value="ECO:0007669"/>
    <property type="project" value="InterPro"/>
</dbReference>
<feature type="domain" description="ELM2" evidence="4">
    <location>
        <begin position="453"/>
        <end position="603"/>
    </location>
</feature>
<dbReference type="Gramene" id="Manes.01G255100.1.v8.1">
    <property type="protein sequence ID" value="Manes.01G255100.1.v8.1.CDS"/>
    <property type="gene ID" value="Manes.01G255100.v8.1"/>
</dbReference>
<dbReference type="Gramene" id="Manes.01G255100.3.v8.1">
    <property type="protein sequence ID" value="Manes.01G255100.3.v8.1.CDS"/>
    <property type="gene ID" value="Manes.01G255100.v8.1"/>
</dbReference>
<feature type="region of interest" description="Disordered" evidence="2">
    <location>
        <begin position="610"/>
        <end position="659"/>
    </location>
</feature>
<evidence type="ECO:0000256" key="2">
    <source>
        <dbReference type="SAM" id="MobiDB-lite"/>
    </source>
</evidence>
<evidence type="ECO:0000259" key="3">
    <source>
        <dbReference type="PROSITE" id="PS51011"/>
    </source>
</evidence>
<dbReference type="CDD" id="cd00167">
    <property type="entry name" value="SANT"/>
    <property type="match status" value="1"/>
</dbReference>
<evidence type="ECO:0000313" key="6">
    <source>
        <dbReference type="Proteomes" id="UP000091857"/>
    </source>
</evidence>
<dbReference type="SUPFAM" id="SSF46774">
    <property type="entry name" value="ARID-like"/>
    <property type="match status" value="1"/>
</dbReference>
<evidence type="ECO:0000259" key="4">
    <source>
        <dbReference type="PROSITE" id="PS51156"/>
    </source>
</evidence>
<accession>A0A2C9WP42</accession>
<dbReference type="SMART" id="SM00717">
    <property type="entry name" value="SANT"/>
    <property type="match status" value="1"/>
</dbReference>
<keyword evidence="1" id="KW-0539">Nucleus</keyword>
<dbReference type="EMBL" id="CM004387">
    <property type="protein sequence ID" value="OAY62268.1"/>
    <property type="molecule type" value="Genomic_DNA"/>
</dbReference>
<dbReference type="SMR" id="A0A2C9WP42"/>
<sequence length="659" mass="73889">MVAGDKCALDCSKTPQKKLQSKGFLVGLDLFLEVAGLETEPDAELRCQFDNCINFFWKEICALDAAFPPMLGDGQSVDLFKLFLAVRQKGGYDAVSHNCLWDVVAEESGLSLNLASSVKLVYAKYLDALERWLERPVDRKSSKSKSSNITNSETKLSDSGLNVGEVSMELGSEFKALFSEIMDWKSELNVSAEVDSNGDDKCIVDDEESVHIDTGNSVIDFVEVGKLGYSVSKSQKSDSFFDGDHKCKDVQKHLESNLTSLKGCDEDEVKSTVVEIDGRKKEDNGNENDVMVSDSDAVEESISSYKRKRESMYGVLNWITGIARNPCDPVVVPLPEMSKWESYANEESWKQILLVREALFLKRDVNSGAGSVCQKNRKMHPCMYDDQVGFAYNFRERINCSRKLLHRKTVFQSQACSQLSSSTTVTGSDSCTKGVFDGDSSSKYSVFDLPVEKTIPLGPDFQAEVPEWTGVVSESNSKWAGTRVWPPKKVDNRLVIEQEPIGKGRKDACGCEVPKSVECVRFHNAERRLRVKRELGLAFKHWRFDKMGEDVRLSWTEEEERKFEAIVRLNPPSLDKCFWNDIFKFFPTKGRGDLVSYYFNVFLLQRRAQQNRSTPNNIDSDDDESECGLVTNGSGREAAPKSPGSLLYSAKKAPRKGGR</sequence>
<dbReference type="OrthoDB" id="1938591at2759"/>
<dbReference type="InterPro" id="IPR001606">
    <property type="entry name" value="ARID_dom"/>
</dbReference>
<gene>
    <name evidence="5" type="ORF">MANES_01G255100v8</name>
</gene>